<dbReference type="SUPFAM" id="SSF111369">
    <property type="entry name" value="HlyD-like secretion proteins"/>
    <property type="match status" value="1"/>
</dbReference>
<dbReference type="PANTHER" id="PTHR30097:SF15">
    <property type="entry name" value="CATION EFFLUX SYSTEM PROTEIN CUSB"/>
    <property type="match status" value="1"/>
</dbReference>
<evidence type="ECO:0000313" key="8">
    <source>
        <dbReference type="Proteomes" id="UP000215616"/>
    </source>
</evidence>
<dbReference type="Gene3D" id="2.40.30.170">
    <property type="match status" value="1"/>
</dbReference>
<evidence type="ECO:0000259" key="5">
    <source>
        <dbReference type="Pfam" id="PF25973"/>
    </source>
</evidence>
<dbReference type="NCBIfam" id="TIGR01730">
    <property type="entry name" value="RND_mfp"/>
    <property type="match status" value="1"/>
</dbReference>
<keyword evidence="2" id="KW-0813">Transport</keyword>
<dbReference type="GO" id="GO:0046914">
    <property type="term" value="F:transition metal ion binding"/>
    <property type="evidence" value="ECO:0007669"/>
    <property type="project" value="TreeGrafter"/>
</dbReference>
<dbReference type="GO" id="GO:0016020">
    <property type="term" value="C:membrane"/>
    <property type="evidence" value="ECO:0007669"/>
    <property type="project" value="InterPro"/>
</dbReference>
<dbReference type="FunFam" id="2.40.420.20:FF:000006">
    <property type="entry name" value="RND family efflux transporter MFP subunit"/>
    <property type="match status" value="1"/>
</dbReference>
<dbReference type="PANTHER" id="PTHR30097">
    <property type="entry name" value="CATION EFFLUX SYSTEM PROTEIN CUSB"/>
    <property type="match status" value="1"/>
</dbReference>
<evidence type="ECO:0000256" key="2">
    <source>
        <dbReference type="ARBA" id="ARBA00022448"/>
    </source>
</evidence>
<evidence type="ECO:0000259" key="6">
    <source>
        <dbReference type="Pfam" id="PF25975"/>
    </source>
</evidence>
<feature type="domain" description="CzcB-like barrel-sandwich hybrid" evidence="5">
    <location>
        <begin position="96"/>
        <end position="233"/>
    </location>
</feature>
<dbReference type="EMBL" id="NCDQ01000001">
    <property type="protein sequence ID" value="OYX06550.1"/>
    <property type="molecule type" value="Genomic_DNA"/>
</dbReference>
<keyword evidence="3" id="KW-0175">Coiled coil</keyword>
<evidence type="ECO:0000256" key="3">
    <source>
        <dbReference type="SAM" id="Coils"/>
    </source>
</evidence>
<dbReference type="InterPro" id="IPR006143">
    <property type="entry name" value="RND_pump_MFP"/>
</dbReference>
<comment type="similarity">
    <text evidence="1">Belongs to the membrane fusion protein (MFP) (TC 8.A.1) family.</text>
</comment>
<dbReference type="Gene3D" id="1.10.287.470">
    <property type="entry name" value="Helix hairpin bin"/>
    <property type="match status" value="1"/>
</dbReference>
<dbReference type="InterPro" id="IPR058649">
    <property type="entry name" value="CzcB_C"/>
</dbReference>
<dbReference type="Gene3D" id="2.40.420.20">
    <property type="match status" value="1"/>
</dbReference>
<dbReference type="GO" id="GO:0015679">
    <property type="term" value="P:plasma membrane copper ion transport"/>
    <property type="evidence" value="ECO:0007669"/>
    <property type="project" value="TreeGrafter"/>
</dbReference>
<dbReference type="AlphaFoldDB" id="A0A258DEY1"/>
<protein>
    <submittedName>
        <fullName evidence="7">Efflux transporter periplasmic adaptor subunit</fullName>
    </submittedName>
</protein>
<name>A0A258DEY1_CAUVI</name>
<evidence type="ECO:0000256" key="1">
    <source>
        <dbReference type="ARBA" id="ARBA00009477"/>
    </source>
</evidence>
<reference evidence="7 8" key="1">
    <citation type="submission" date="2017-03" db="EMBL/GenBank/DDBJ databases">
        <title>Lifting the veil on microbial sulfur biogeochemistry in mining wastewaters.</title>
        <authorList>
            <person name="Kantor R.S."/>
            <person name="Colenbrander Nelson T."/>
            <person name="Marshall S."/>
            <person name="Bennett D."/>
            <person name="Apte S."/>
            <person name="Camacho D."/>
            <person name="Thomas B.C."/>
            <person name="Warren L.A."/>
            <person name="Banfield J.F."/>
        </authorList>
    </citation>
    <scope>NUCLEOTIDE SEQUENCE [LARGE SCALE GENOMIC DNA]</scope>
    <source>
        <strain evidence="7">32-67-7</strain>
    </source>
</reference>
<evidence type="ECO:0000259" key="4">
    <source>
        <dbReference type="Pfam" id="PF25954"/>
    </source>
</evidence>
<comment type="caution">
    <text evidence="7">The sequence shown here is derived from an EMBL/GenBank/DDBJ whole genome shotgun (WGS) entry which is preliminary data.</text>
</comment>
<dbReference type="InterPro" id="IPR051909">
    <property type="entry name" value="MFP_Cation_Efflux"/>
</dbReference>
<dbReference type="Pfam" id="PF25975">
    <property type="entry name" value="CzcB_C"/>
    <property type="match status" value="1"/>
</dbReference>
<evidence type="ECO:0000313" key="7">
    <source>
        <dbReference type="EMBL" id="OYX06550.1"/>
    </source>
</evidence>
<feature type="domain" description="CusB-like beta-barrel" evidence="4">
    <location>
        <begin position="239"/>
        <end position="309"/>
    </location>
</feature>
<dbReference type="GO" id="GO:0060003">
    <property type="term" value="P:copper ion export"/>
    <property type="evidence" value="ECO:0007669"/>
    <property type="project" value="TreeGrafter"/>
</dbReference>
<dbReference type="Proteomes" id="UP000215616">
    <property type="component" value="Unassembled WGS sequence"/>
</dbReference>
<dbReference type="GO" id="GO:0030288">
    <property type="term" value="C:outer membrane-bounded periplasmic space"/>
    <property type="evidence" value="ECO:0007669"/>
    <property type="project" value="TreeGrafter"/>
</dbReference>
<dbReference type="Pfam" id="PF25973">
    <property type="entry name" value="BSH_CzcB"/>
    <property type="match status" value="1"/>
</dbReference>
<organism evidence="7 8">
    <name type="scientific">Caulobacter vibrioides</name>
    <name type="common">Caulobacter crescentus</name>
    <dbReference type="NCBI Taxonomy" id="155892"/>
    <lineage>
        <taxon>Bacteria</taxon>
        <taxon>Pseudomonadati</taxon>
        <taxon>Pseudomonadota</taxon>
        <taxon>Alphaproteobacteria</taxon>
        <taxon>Caulobacterales</taxon>
        <taxon>Caulobacteraceae</taxon>
        <taxon>Caulobacter</taxon>
    </lineage>
</organism>
<sequence>MKSNDRKTLLTAVAVSSLLAAGVGALVGKTMLSSPPKEAAAAEAKEDHAGEKPHVGMTADRIAADGIQLVTLTGGGLDAAVSAQATVVATPNGAAILAARADGAIVRINKRLGDPVAAGEVIAAIESRDAAAISADRSTAAAKAAAARQALVREQRLFEAKITARQDLEAAQREAAIAESELRRASGASAAAGVSGNGRTLAVTSPISGRITAATATLGAYVTAGSELFRVADPGRIEIQAALPVADAQRVKPGDTAVLESATGPVNATVRSITPALDAENRSATAVLAVSGQALSLTPGQALRARITPRGQAAGPEGRISAPDEAVQTVNGAEVVFVRTKDGFEPRPVRVGRRGGGHVEILSGVRPGEQIAGKGAFLLKAELGKGEASHED</sequence>
<proteinExistence type="inferred from homology"/>
<dbReference type="Pfam" id="PF25954">
    <property type="entry name" value="Beta-barrel_RND_2"/>
    <property type="match status" value="1"/>
</dbReference>
<feature type="coiled-coil region" evidence="3">
    <location>
        <begin position="161"/>
        <end position="188"/>
    </location>
</feature>
<gene>
    <name evidence="7" type="ORF">B7Z12_00025</name>
</gene>
<dbReference type="InterPro" id="IPR058647">
    <property type="entry name" value="BSH_CzcB-like"/>
</dbReference>
<dbReference type="InterPro" id="IPR058792">
    <property type="entry name" value="Beta-barrel_RND_2"/>
</dbReference>
<accession>A0A258DEY1</accession>
<feature type="domain" description="CzcB-like C-terminal circularly permuted SH3-like" evidence="6">
    <location>
        <begin position="321"/>
        <end position="380"/>
    </location>
</feature>
<dbReference type="GO" id="GO:0022857">
    <property type="term" value="F:transmembrane transporter activity"/>
    <property type="evidence" value="ECO:0007669"/>
    <property type="project" value="InterPro"/>
</dbReference>